<accession>A0A0A2JNT1</accession>
<name>A0A0A2JNT1_PENEN</name>
<sequence length="845" mass="95574">MIYRLFLHPLARFPGPKLAAATNLYGAYWTLIKGGQYTLNLPELHRKYGPIVRTYPNELHIHDVDAYNEVFSVGTKFDKTRRFYDHPLLEGSHFNMPDLKSAKSRRELFAPFLSKAAVARGEPLINATIMKFINILREYGKENRVVDLTRGYHSLTTDLIINYGWQRATGALDYSDFSYPSVVYMNHFLVSTVFIRTFHGFSRFIIGLVLQFPALAKWNTMFAAVFHMRTEAQDLVLNVINRPKLTRQQHPSLFDLALHPDAKIELPKPSIKDLTAETLVFLAAGEESTASTLINGTFHVLSNSKIKHKLQQELSSVMLDGFPMPTADTLEKLPYLRAIVKESLRFSHGAPGRVPRTVPPSGATLCGQFIPPGTTLSLSHYVYHIDSSGIAGLYRDQLYETTPDDMKWGDYFAPMTKGHLKVKVLSGTPKPQHPGKGHTNQPILIRMMTLWWMCSLAHLLSFVNVGHGEGCCICQWCDTCLPVKVHDAPGVGFDLTPSYGTAAVHYYNGTVVEIVKVLGSPEYLELMTRLATVSEPLPETTFDFISGLTLRLMESLLPDESSPWRDWWRWLNTRLGRPVKADDVEIISDLLQQLKVFTEKEISQPLDRVAVADPGFQSLSSAKINAALRILHLRTWGGDSIHYPRRLLEGDAVYAANGHGLCTNYLDVFDCMDEFEESPGTSVLFVSYNRNILYASILEGCDSQAFSRLTSVEAQLVDYGLGLDRLLEKDEAALWDRLRSQLQILPREYEYPITHLLLAGESVTHPRFLDILRNSMSELSPHPVDIKLAIDPTFAAARGAALYSRRRQEVQADCTERSECEETRKHERVYTYTQDDLRSTREDLR</sequence>
<dbReference type="Proteomes" id="UP000030143">
    <property type="component" value="Unassembled WGS sequence"/>
</dbReference>
<comment type="caution">
    <text evidence="2">The sequence shown here is derived from an EMBL/GenBank/DDBJ whole genome shotgun (WGS) entry which is preliminary data.</text>
</comment>
<dbReference type="STRING" id="27334.A0A0A2JNT1"/>
<dbReference type="GO" id="GO:0005506">
    <property type="term" value="F:iron ion binding"/>
    <property type="evidence" value="ECO:0007669"/>
    <property type="project" value="InterPro"/>
</dbReference>
<dbReference type="CDD" id="cd11062">
    <property type="entry name" value="CYP58-like"/>
    <property type="match status" value="1"/>
</dbReference>
<dbReference type="Gene3D" id="1.10.630.10">
    <property type="entry name" value="Cytochrome P450"/>
    <property type="match status" value="1"/>
</dbReference>
<evidence type="ECO:0000313" key="2">
    <source>
        <dbReference type="EMBL" id="KGO52308.1"/>
    </source>
</evidence>
<dbReference type="RefSeq" id="XP_016595065.1">
    <property type="nucleotide sequence ID" value="XM_016748223.1"/>
</dbReference>
<dbReference type="GO" id="GO:0020037">
    <property type="term" value="F:heme binding"/>
    <property type="evidence" value="ECO:0007669"/>
    <property type="project" value="InterPro"/>
</dbReference>
<dbReference type="SUPFAM" id="SSF48264">
    <property type="entry name" value="Cytochrome P450"/>
    <property type="match status" value="1"/>
</dbReference>
<dbReference type="InterPro" id="IPR036396">
    <property type="entry name" value="Cyt_P450_sf"/>
</dbReference>
<dbReference type="VEuPathDB" id="FungiDB:PEXP_028820"/>
<evidence type="ECO:0000256" key="1">
    <source>
        <dbReference type="ARBA" id="ARBA00010617"/>
    </source>
</evidence>
<dbReference type="GO" id="GO:0016705">
    <property type="term" value="F:oxidoreductase activity, acting on paired donors, with incorporation or reduction of molecular oxygen"/>
    <property type="evidence" value="ECO:0007669"/>
    <property type="project" value="InterPro"/>
</dbReference>
<dbReference type="PANTHER" id="PTHR24305">
    <property type="entry name" value="CYTOCHROME P450"/>
    <property type="match status" value="1"/>
</dbReference>
<dbReference type="EMBL" id="JQFZ01000267">
    <property type="protein sequence ID" value="KGO52308.1"/>
    <property type="molecule type" value="Genomic_DNA"/>
</dbReference>
<dbReference type="GO" id="GO:0043386">
    <property type="term" value="P:mycotoxin biosynthetic process"/>
    <property type="evidence" value="ECO:0007669"/>
    <property type="project" value="UniProtKB-ARBA"/>
</dbReference>
<dbReference type="GO" id="GO:0004497">
    <property type="term" value="F:monooxygenase activity"/>
    <property type="evidence" value="ECO:0007669"/>
    <property type="project" value="InterPro"/>
</dbReference>
<dbReference type="PANTHER" id="PTHR24305:SF166">
    <property type="entry name" value="CYTOCHROME P450 12A4, MITOCHONDRIAL-RELATED"/>
    <property type="match status" value="1"/>
</dbReference>
<reference evidence="2 3" key="1">
    <citation type="journal article" date="2015" name="Mol. Plant Microbe Interact.">
        <title>Genome, transcriptome, and functional analyses of Penicillium expansum provide new insights into secondary metabolism and pathogenicity.</title>
        <authorList>
            <person name="Ballester A.R."/>
            <person name="Marcet-Houben M."/>
            <person name="Levin E."/>
            <person name="Sela N."/>
            <person name="Selma-Lazaro C."/>
            <person name="Carmona L."/>
            <person name="Wisniewski M."/>
            <person name="Droby S."/>
            <person name="Gonzalez-Candelas L."/>
            <person name="Gabaldon T."/>
        </authorList>
    </citation>
    <scope>NUCLEOTIDE SEQUENCE [LARGE SCALE GENOMIC DNA]</scope>
    <source>
        <strain evidence="2 3">MD-8</strain>
    </source>
</reference>
<dbReference type="HOGENOM" id="CLU_337095_0_0_1"/>
<dbReference type="PhylomeDB" id="A0A0A2JNT1"/>
<dbReference type="OrthoDB" id="3945418at2759"/>
<keyword evidence="3" id="KW-1185">Reference proteome</keyword>
<dbReference type="InterPro" id="IPR001128">
    <property type="entry name" value="Cyt_P450"/>
</dbReference>
<dbReference type="Pfam" id="PF00067">
    <property type="entry name" value="p450"/>
    <property type="match status" value="1"/>
</dbReference>
<dbReference type="AlphaFoldDB" id="A0A0A2JNT1"/>
<dbReference type="InterPro" id="IPR050121">
    <property type="entry name" value="Cytochrome_P450_monoxygenase"/>
</dbReference>
<dbReference type="GeneID" id="27683644"/>
<proteinExistence type="inferred from homology"/>
<evidence type="ECO:0000313" key="3">
    <source>
        <dbReference type="Proteomes" id="UP000030143"/>
    </source>
</evidence>
<organism evidence="2 3">
    <name type="scientific">Penicillium expansum</name>
    <name type="common">Blue mold rot fungus</name>
    <dbReference type="NCBI Taxonomy" id="27334"/>
    <lineage>
        <taxon>Eukaryota</taxon>
        <taxon>Fungi</taxon>
        <taxon>Dikarya</taxon>
        <taxon>Ascomycota</taxon>
        <taxon>Pezizomycotina</taxon>
        <taxon>Eurotiomycetes</taxon>
        <taxon>Eurotiomycetidae</taxon>
        <taxon>Eurotiales</taxon>
        <taxon>Aspergillaceae</taxon>
        <taxon>Penicillium</taxon>
    </lineage>
</organism>
<protein>
    <submittedName>
        <fullName evidence="2">Cytochrome P450</fullName>
    </submittedName>
</protein>
<gene>
    <name evidence="2" type="ORF">PEX2_109570</name>
</gene>
<comment type="similarity">
    <text evidence="1">Belongs to the cytochrome P450 family.</text>
</comment>